<keyword evidence="4" id="KW-1185">Reference proteome</keyword>
<name>A0AAE1MRT4_9FABA</name>
<feature type="region of interest" description="Disordered" evidence="1">
    <location>
        <begin position="396"/>
        <end position="418"/>
    </location>
</feature>
<evidence type="ECO:0000259" key="2">
    <source>
        <dbReference type="SMART" id="SM00666"/>
    </source>
</evidence>
<feature type="domain" description="PB1" evidence="2">
    <location>
        <begin position="45"/>
        <end position="135"/>
    </location>
</feature>
<dbReference type="PANTHER" id="PTHR31066">
    <property type="entry name" value="OS05G0427100 PROTEIN-RELATED"/>
    <property type="match status" value="1"/>
</dbReference>
<dbReference type="Proteomes" id="UP001293593">
    <property type="component" value="Unassembled WGS sequence"/>
</dbReference>
<dbReference type="AlphaFoldDB" id="A0AAE1MRT4"/>
<dbReference type="InterPro" id="IPR053198">
    <property type="entry name" value="Gynoecium_Dev_Regulator"/>
</dbReference>
<dbReference type="CDD" id="cd06410">
    <property type="entry name" value="PB1_UP2"/>
    <property type="match status" value="1"/>
</dbReference>
<accession>A0AAE1MRT4</accession>
<evidence type="ECO:0000313" key="3">
    <source>
        <dbReference type="EMBL" id="KAK4271403.1"/>
    </source>
</evidence>
<comment type="caution">
    <text evidence="3">The sequence shown here is derived from an EMBL/GenBank/DDBJ whole genome shotgun (WGS) entry which is preliminary data.</text>
</comment>
<dbReference type="SUPFAM" id="SSF54277">
    <property type="entry name" value="CAD &amp; PB1 domains"/>
    <property type="match status" value="1"/>
</dbReference>
<dbReference type="Pfam" id="PF00564">
    <property type="entry name" value="PB1"/>
    <property type="match status" value="1"/>
</dbReference>
<feature type="compositionally biased region" description="Gly residues" evidence="1">
    <location>
        <begin position="409"/>
        <end position="418"/>
    </location>
</feature>
<dbReference type="InterPro" id="IPR000270">
    <property type="entry name" value="PB1_dom"/>
</dbReference>
<dbReference type="EMBL" id="JAWXYG010000005">
    <property type="protein sequence ID" value="KAK4271403.1"/>
    <property type="molecule type" value="Genomic_DNA"/>
</dbReference>
<dbReference type="SMART" id="SM00666">
    <property type="entry name" value="PB1"/>
    <property type="match status" value="1"/>
</dbReference>
<sequence>MTTLHPAVEYDADSVASSPRSDHFHDHSPRVRFMCSFGGRILPRPRDNQLRYVGGDTRIVALHRSISFAALLLRLSKISGTTNITVKYQLPNEDLDALISVTTDEDVENMMEEYERVAQNQNPRSARLRLFLFDKEEDSRTNSISSLLDGSAKRESWFVDALNSGVARLERGPSEASSMLSEVPDYLFGLENSDDVQTREHRLNFRPVVNDNVSCSDPSSPAAVVSSPFCSTSSVANVPSIPNLPPVKTKPDNPVPVTESNENQFDGFQTGNPGGQIPQYPPGSTYPGHSVQPVPVYYIPGPVPVQHGQVPVQPVTFQGPYVQPYPAVVPAQVPMGYQHVVPGSTAQAYSGGMRPVGGVHPYEAAARVFPDGLRQQHAYQAVPNSGSTPVYPVMTMASGDESQRTGADYGTGRGPNME</sequence>
<gene>
    <name evidence="3" type="ORF">QN277_020104</name>
</gene>
<dbReference type="Gene3D" id="3.10.20.90">
    <property type="entry name" value="Phosphatidylinositol 3-kinase Catalytic Subunit, Chain A, domain 1"/>
    <property type="match status" value="1"/>
</dbReference>
<proteinExistence type="predicted"/>
<reference evidence="3" key="1">
    <citation type="submission" date="2023-10" db="EMBL/GenBank/DDBJ databases">
        <title>Chromosome-level genome of the transformable northern wattle, Acacia crassicarpa.</title>
        <authorList>
            <person name="Massaro I."/>
            <person name="Sinha N.R."/>
            <person name="Poethig S."/>
            <person name="Leichty A.R."/>
        </authorList>
    </citation>
    <scope>NUCLEOTIDE SEQUENCE</scope>
    <source>
        <strain evidence="3">Acra3RX</strain>
        <tissue evidence="3">Leaf</tissue>
    </source>
</reference>
<evidence type="ECO:0000256" key="1">
    <source>
        <dbReference type="SAM" id="MobiDB-lite"/>
    </source>
</evidence>
<evidence type="ECO:0000313" key="4">
    <source>
        <dbReference type="Proteomes" id="UP001293593"/>
    </source>
</evidence>
<dbReference type="PANTHER" id="PTHR31066:SF33">
    <property type="entry name" value="OS07G0556300 PROTEIN"/>
    <property type="match status" value="1"/>
</dbReference>
<dbReference type="FunFam" id="3.10.20.90:FF:000058">
    <property type="entry name" value="Octicosapeptide/phox/Bem1p domain kinase superfamily protein"/>
    <property type="match status" value="1"/>
</dbReference>
<protein>
    <recommendedName>
        <fullName evidence="2">PB1 domain-containing protein</fullName>
    </recommendedName>
</protein>
<organism evidence="3 4">
    <name type="scientific">Acacia crassicarpa</name>
    <name type="common">northern wattle</name>
    <dbReference type="NCBI Taxonomy" id="499986"/>
    <lineage>
        <taxon>Eukaryota</taxon>
        <taxon>Viridiplantae</taxon>
        <taxon>Streptophyta</taxon>
        <taxon>Embryophyta</taxon>
        <taxon>Tracheophyta</taxon>
        <taxon>Spermatophyta</taxon>
        <taxon>Magnoliopsida</taxon>
        <taxon>eudicotyledons</taxon>
        <taxon>Gunneridae</taxon>
        <taxon>Pentapetalae</taxon>
        <taxon>rosids</taxon>
        <taxon>fabids</taxon>
        <taxon>Fabales</taxon>
        <taxon>Fabaceae</taxon>
        <taxon>Caesalpinioideae</taxon>
        <taxon>mimosoid clade</taxon>
        <taxon>Acacieae</taxon>
        <taxon>Acacia</taxon>
    </lineage>
</organism>